<dbReference type="EMBL" id="JACDQQ010000979">
    <property type="protein sequence ID" value="MBA0085349.1"/>
    <property type="molecule type" value="Genomic_DNA"/>
</dbReference>
<gene>
    <name evidence="3" type="ORF">HRJ53_10155</name>
</gene>
<feature type="domain" description="Amidohydrolase-related" evidence="2">
    <location>
        <begin position="42"/>
        <end position="360"/>
    </location>
</feature>
<evidence type="ECO:0000313" key="4">
    <source>
        <dbReference type="Proteomes" id="UP000567293"/>
    </source>
</evidence>
<dbReference type="PANTHER" id="PTHR21240:SF28">
    <property type="entry name" value="ISO-OROTATE DECARBOXYLASE (EUROFUNG)"/>
    <property type="match status" value="1"/>
</dbReference>
<reference evidence="3" key="1">
    <citation type="submission" date="2020-06" db="EMBL/GenBank/DDBJ databases">
        <title>Legume-microbial interactions unlock mineral nutrients during tropical forest succession.</title>
        <authorList>
            <person name="Epihov D.Z."/>
        </authorList>
    </citation>
    <scope>NUCLEOTIDE SEQUENCE [LARGE SCALE GENOMIC DNA]</scope>
    <source>
        <strain evidence="3">Pan2503</strain>
    </source>
</reference>
<dbReference type="InterPro" id="IPR032465">
    <property type="entry name" value="ACMSD"/>
</dbReference>
<keyword evidence="4" id="KW-1185">Reference proteome</keyword>
<proteinExistence type="predicted"/>
<comment type="caution">
    <text evidence="3">The sequence shown here is derived from an EMBL/GenBank/DDBJ whole genome shotgun (WGS) entry which is preliminary data.</text>
</comment>
<dbReference type="PROSITE" id="PS51318">
    <property type="entry name" value="TAT"/>
    <property type="match status" value="1"/>
</dbReference>
<evidence type="ECO:0000256" key="1">
    <source>
        <dbReference type="ARBA" id="ARBA00023239"/>
    </source>
</evidence>
<dbReference type="GO" id="GO:0016831">
    <property type="term" value="F:carboxy-lyase activity"/>
    <property type="evidence" value="ECO:0007669"/>
    <property type="project" value="InterPro"/>
</dbReference>
<dbReference type="InterPro" id="IPR006680">
    <property type="entry name" value="Amidohydro-rel"/>
</dbReference>
<dbReference type="Gene3D" id="3.20.20.140">
    <property type="entry name" value="Metal-dependent hydrolases"/>
    <property type="match status" value="1"/>
</dbReference>
<dbReference type="GO" id="GO:0005737">
    <property type="term" value="C:cytoplasm"/>
    <property type="evidence" value="ECO:0007669"/>
    <property type="project" value="TreeGrafter"/>
</dbReference>
<dbReference type="PANTHER" id="PTHR21240">
    <property type="entry name" value="2-AMINO-3-CARBOXYLMUCONATE-6-SEMIALDEHYDE DECARBOXYLASE"/>
    <property type="match status" value="1"/>
</dbReference>
<dbReference type="InterPro" id="IPR006311">
    <property type="entry name" value="TAT_signal"/>
</dbReference>
<dbReference type="Pfam" id="PF04909">
    <property type="entry name" value="Amidohydro_2"/>
    <property type="match status" value="1"/>
</dbReference>
<name>A0A7V8SWV4_9BACT</name>
<sequence>MDASPLFASRRRFLATVSAGGVGAFFEGRRLAGQSAAKPRLINVHHHLTAPAYVKFLVDNKVREFPIKSAAESLEDMDKAGVTIALCSTIGPGIWMGNGAETRRLAREINDYAAKVVSDYPGRFGMFTMLPLPDIDASLKEVEYGFDKLKSDGVYMYTNWGGKALYGDKYLGDPALAPVYEELNRRKAVVYTHPKDAACCEGIIPGVGSGTIEYPIDTARSIISLLYSGTAAKYPDVRFIFSHGGGALTGMIGRIAGASATYLQDGGTLRAGAPAPRTSPAMPKGPLYELQRFYYDTSSAVNPVGVGGLRKMVPLSQILFGGDFPFVVTAEQVKLLNECGVFNAKELQAVYSENVGRLLPRYRV</sequence>
<dbReference type="AlphaFoldDB" id="A0A7V8SWV4"/>
<dbReference type="GO" id="GO:0019748">
    <property type="term" value="P:secondary metabolic process"/>
    <property type="evidence" value="ECO:0007669"/>
    <property type="project" value="TreeGrafter"/>
</dbReference>
<evidence type="ECO:0000259" key="2">
    <source>
        <dbReference type="Pfam" id="PF04909"/>
    </source>
</evidence>
<dbReference type="GO" id="GO:0016787">
    <property type="term" value="F:hydrolase activity"/>
    <property type="evidence" value="ECO:0007669"/>
    <property type="project" value="UniProtKB-KW"/>
</dbReference>
<organism evidence="3 4">
    <name type="scientific">Candidatus Acidiferrum panamense</name>
    <dbReference type="NCBI Taxonomy" id="2741543"/>
    <lineage>
        <taxon>Bacteria</taxon>
        <taxon>Pseudomonadati</taxon>
        <taxon>Acidobacteriota</taxon>
        <taxon>Terriglobia</taxon>
        <taxon>Candidatus Acidiferrales</taxon>
        <taxon>Candidatus Acidiferrum</taxon>
    </lineage>
</organism>
<keyword evidence="1" id="KW-0456">Lyase</keyword>
<evidence type="ECO:0000313" key="3">
    <source>
        <dbReference type="EMBL" id="MBA0085349.1"/>
    </source>
</evidence>
<dbReference type="SUPFAM" id="SSF51556">
    <property type="entry name" value="Metallo-dependent hydrolases"/>
    <property type="match status" value="1"/>
</dbReference>
<dbReference type="InterPro" id="IPR032466">
    <property type="entry name" value="Metal_Hydrolase"/>
</dbReference>
<accession>A0A7V8SWV4</accession>
<protein>
    <submittedName>
        <fullName evidence="3">Amidohydrolase</fullName>
    </submittedName>
</protein>
<dbReference type="Proteomes" id="UP000567293">
    <property type="component" value="Unassembled WGS sequence"/>
</dbReference>